<dbReference type="InterPro" id="IPR001128">
    <property type="entry name" value="Cyt_P450"/>
</dbReference>
<dbReference type="Proteomes" id="UP000504609">
    <property type="component" value="Unplaced"/>
</dbReference>
<comment type="cofactor">
    <cofactor evidence="1 10">
        <name>heme</name>
        <dbReference type="ChEBI" id="CHEBI:30413"/>
    </cofactor>
</comment>
<evidence type="ECO:0000313" key="13">
    <source>
        <dbReference type="Proteomes" id="UP000504609"/>
    </source>
</evidence>
<name>A0A6J1F1R2_CUCMO</name>
<dbReference type="AlphaFoldDB" id="A0A6J1F1R2"/>
<evidence type="ECO:0000256" key="8">
    <source>
        <dbReference type="ARBA" id="ARBA00023033"/>
    </source>
</evidence>
<dbReference type="GO" id="GO:0004497">
    <property type="term" value="F:monooxygenase activity"/>
    <property type="evidence" value="ECO:0007669"/>
    <property type="project" value="UniProtKB-KW"/>
</dbReference>
<keyword evidence="4 10" id="KW-0349">Heme</keyword>
<evidence type="ECO:0000256" key="10">
    <source>
        <dbReference type="PIRSR" id="PIRSR602401-1"/>
    </source>
</evidence>
<keyword evidence="12" id="KW-0732">Signal</keyword>
<evidence type="ECO:0000256" key="5">
    <source>
        <dbReference type="ARBA" id="ARBA00022723"/>
    </source>
</evidence>
<keyword evidence="9" id="KW-0472">Membrane</keyword>
<dbReference type="GO" id="GO:0016020">
    <property type="term" value="C:membrane"/>
    <property type="evidence" value="ECO:0007669"/>
    <property type="project" value="UniProtKB-SubCell"/>
</dbReference>
<organism evidence="13 14">
    <name type="scientific">Cucurbita moschata</name>
    <name type="common">Winter crookneck squash</name>
    <name type="synonym">Cucurbita pepo var. moschata</name>
    <dbReference type="NCBI Taxonomy" id="3662"/>
    <lineage>
        <taxon>Eukaryota</taxon>
        <taxon>Viridiplantae</taxon>
        <taxon>Streptophyta</taxon>
        <taxon>Embryophyta</taxon>
        <taxon>Tracheophyta</taxon>
        <taxon>Spermatophyta</taxon>
        <taxon>Magnoliopsida</taxon>
        <taxon>eudicotyledons</taxon>
        <taxon>Gunneridae</taxon>
        <taxon>Pentapetalae</taxon>
        <taxon>rosids</taxon>
        <taxon>fabids</taxon>
        <taxon>Cucurbitales</taxon>
        <taxon>Cucurbitaceae</taxon>
        <taxon>Cucurbiteae</taxon>
        <taxon>Cucurbita</taxon>
    </lineage>
</organism>
<dbReference type="InterPro" id="IPR017972">
    <property type="entry name" value="Cyt_P450_CS"/>
</dbReference>
<protein>
    <submittedName>
        <fullName evidence="14">Cytochrome P450 CYP736A12-like</fullName>
    </submittedName>
</protein>
<evidence type="ECO:0000256" key="6">
    <source>
        <dbReference type="ARBA" id="ARBA00023002"/>
    </source>
</evidence>
<dbReference type="PANTHER" id="PTHR47943:SF2">
    <property type="entry name" value="CYTOCHROME P450"/>
    <property type="match status" value="1"/>
</dbReference>
<feature type="signal peptide" evidence="12">
    <location>
        <begin position="1"/>
        <end position="23"/>
    </location>
</feature>
<dbReference type="Pfam" id="PF00067">
    <property type="entry name" value="p450"/>
    <property type="match status" value="1"/>
</dbReference>
<dbReference type="InterPro" id="IPR002401">
    <property type="entry name" value="Cyt_P450_E_grp-I"/>
</dbReference>
<evidence type="ECO:0000256" key="12">
    <source>
        <dbReference type="SAM" id="SignalP"/>
    </source>
</evidence>
<dbReference type="PROSITE" id="PS00086">
    <property type="entry name" value="CYTOCHROME_P450"/>
    <property type="match status" value="1"/>
</dbReference>
<keyword evidence="5 10" id="KW-0479">Metal-binding</keyword>
<keyword evidence="7 10" id="KW-0408">Iron</keyword>
<dbReference type="InterPro" id="IPR036396">
    <property type="entry name" value="Cyt_P450_sf"/>
</dbReference>
<gene>
    <name evidence="14" type="primary">LOC111438620</name>
</gene>
<dbReference type="SUPFAM" id="SSF48264">
    <property type="entry name" value="Cytochrome P450"/>
    <property type="match status" value="1"/>
</dbReference>
<evidence type="ECO:0000256" key="11">
    <source>
        <dbReference type="RuleBase" id="RU000461"/>
    </source>
</evidence>
<dbReference type="PANTHER" id="PTHR47943">
    <property type="entry name" value="CYTOCHROME P450 93A3-LIKE"/>
    <property type="match status" value="1"/>
</dbReference>
<sequence>MPSISAFIVIFILLAFLLHSWLSKMNIKKLPPGPKGFPIIGTIHLLKKLVHRDLHHLSQLYGPIMHMKLGLKSTIIVSSSHAAELFLKAHDPVFAGRPIRLTFNQLSYHQKNIAFAQYGPYWRNMRKICILQLFTTLKMNSFTSMRREEVGLLIDHLQEAAKMHGVVDLSSKISSLIADVICRMVFGRKFVEEEFKASIHEATLLVGAPNLGDFIPFISMLDLHGLGRRAKGVTKVFDGFLDIIIKQHLESNDENRTKSCFLDVLLDSKIDHSSIKGVIMDLIIGGVDSSRTAIDWALSELIKHPHAMKKVQKELENVVGLGKMVEESDLRELKYLEMVIKETFRMHPPIPLIPRMCIEDCIVNGYHIPKNSEVLINKWAIGRDACVWFDPQTFFPERFADRKMDMRGKDFQLHPFGYGRRSCPGMQLGLVLVQLVVAQLVHCFDWELPDGISPSELDMTEQFGLTCTRAHNLSIIPIGRAPN</sequence>
<keyword evidence="13" id="KW-1185">Reference proteome</keyword>
<reference evidence="14" key="1">
    <citation type="submission" date="2025-08" db="UniProtKB">
        <authorList>
            <consortium name="RefSeq"/>
        </authorList>
    </citation>
    <scope>IDENTIFICATION</scope>
    <source>
        <tissue evidence="14">Young leaves</tissue>
    </source>
</reference>
<evidence type="ECO:0000256" key="9">
    <source>
        <dbReference type="ARBA" id="ARBA00023136"/>
    </source>
</evidence>
<evidence type="ECO:0000313" key="14">
    <source>
        <dbReference type="RefSeq" id="XP_022932265.1"/>
    </source>
</evidence>
<dbReference type="Gene3D" id="1.10.630.10">
    <property type="entry name" value="Cytochrome P450"/>
    <property type="match status" value="1"/>
</dbReference>
<feature type="chain" id="PRO_5027117329" evidence="12">
    <location>
        <begin position="24"/>
        <end position="483"/>
    </location>
</feature>
<comment type="subcellular location">
    <subcellularLocation>
        <location evidence="2">Membrane</location>
    </subcellularLocation>
</comment>
<dbReference type="GO" id="GO:0005506">
    <property type="term" value="F:iron ion binding"/>
    <property type="evidence" value="ECO:0007669"/>
    <property type="project" value="InterPro"/>
</dbReference>
<dbReference type="GO" id="GO:0020037">
    <property type="term" value="F:heme binding"/>
    <property type="evidence" value="ECO:0007669"/>
    <property type="project" value="InterPro"/>
</dbReference>
<dbReference type="PRINTS" id="PR00385">
    <property type="entry name" value="P450"/>
</dbReference>
<dbReference type="RefSeq" id="XP_022932265.1">
    <property type="nucleotide sequence ID" value="XM_023076497.1"/>
</dbReference>
<dbReference type="PRINTS" id="PR00463">
    <property type="entry name" value="EP450I"/>
</dbReference>
<dbReference type="GO" id="GO:0016705">
    <property type="term" value="F:oxidoreductase activity, acting on paired donors, with incorporation or reduction of molecular oxygen"/>
    <property type="evidence" value="ECO:0007669"/>
    <property type="project" value="InterPro"/>
</dbReference>
<keyword evidence="8 11" id="KW-0503">Monooxygenase</keyword>
<evidence type="ECO:0000256" key="1">
    <source>
        <dbReference type="ARBA" id="ARBA00001971"/>
    </source>
</evidence>
<dbReference type="KEGG" id="cmos:111438620"/>
<comment type="similarity">
    <text evidence="3 11">Belongs to the cytochrome P450 family.</text>
</comment>
<dbReference type="CDD" id="cd11072">
    <property type="entry name" value="CYP71-like"/>
    <property type="match status" value="1"/>
</dbReference>
<evidence type="ECO:0000256" key="4">
    <source>
        <dbReference type="ARBA" id="ARBA00022617"/>
    </source>
</evidence>
<dbReference type="FunFam" id="1.10.630.10:FF:000011">
    <property type="entry name" value="Cytochrome P450 83B1"/>
    <property type="match status" value="1"/>
</dbReference>
<feature type="binding site" description="axial binding residue" evidence="10">
    <location>
        <position position="423"/>
    </location>
    <ligand>
        <name>heme</name>
        <dbReference type="ChEBI" id="CHEBI:30413"/>
    </ligand>
    <ligandPart>
        <name>Fe</name>
        <dbReference type="ChEBI" id="CHEBI:18248"/>
    </ligandPart>
</feature>
<keyword evidence="6 11" id="KW-0560">Oxidoreductase</keyword>
<dbReference type="GeneID" id="111438620"/>
<evidence type="ECO:0000256" key="3">
    <source>
        <dbReference type="ARBA" id="ARBA00010617"/>
    </source>
</evidence>
<evidence type="ECO:0000256" key="2">
    <source>
        <dbReference type="ARBA" id="ARBA00004370"/>
    </source>
</evidence>
<proteinExistence type="inferred from homology"/>
<accession>A0A6J1F1R2</accession>
<evidence type="ECO:0000256" key="7">
    <source>
        <dbReference type="ARBA" id="ARBA00023004"/>
    </source>
</evidence>